<dbReference type="SUPFAM" id="SSF47226">
    <property type="entry name" value="Histidine-containing phosphotransfer domain, HPT domain"/>
    <property type="match status" value="1"/>
</dbReference>
<keyword evidence="1" id="KW-0902">Two-component regulatory system</keyword>
<reference evidence="3 4" key="1">
    <citation type="submission" date="2019-06" db="EMBL/GenBank/DDBJ databases">
        <title>A novel bacterium of genus Amaricoccus, isolated from marine sediment.</title>
        <authorList>
            <person name="Huang H."/>
            <person name="Mo K."/>
            <person name="Hu Y."/>
        </authorList>
    </citation>
    <scope>NUCLEOTIDE SEQUENCE [LARGE SCALE GENOMIC DNA]</scope>
    <source>
        <strain evidence="3 4">HB172011</strain>
    </source>
</reference>
<keyword evidence="4" id="KW-1185">Reference proteome</keyword>
<protein>
    <recommendedName>
        <fullName evidence="2">HPt domain-containing protein</fullName>
    </recommendedName>
</protein>
<dbReference type="EMBL" id="VFRP01000003">
    <property type="protein sequence ID" value="TPE52647.1"/>
    <property type="molecule type" value="Genomic_DNA"/>
</dbReference>
<evidence type="ECO:0000313" key="3">
    <source>
        <dbReference type="EMBL" id="TPE52647.1"/>
    </source>
</evidence>
<dbReference type="OrthoDB" id="7873775at2"/>
<proteinExistence type="predicted"/>
<organism evidence="3 4">
    <name type="scientific">Amaricoccus solimangrovi</name>
    <dbReference type="NCBI Taxonomy" id="2589815"/>
    <lineage>
        <taxon>Bacteria</taxon>
        <taxon>Pseudomonadati</taxon>
        <taxon>Pseudomonadota</taxon>
        <taxon>Alphaproteobacteria</taxon>
        <taxon>Rhodobacterales</taxon>
        <taxon>Paracoccaceae</taxon>
        <taxon>Amaricoccus</taxon>
    </lineage>
</organism>
<gene>
    <name evidence="3" type="ORF">FJM51_05580</name>
</gene>
<accession>A0A501WYL6</accession>
<comment type="caution">
    <text evidence="3">The sequence shown here is derived from an EMBL/GenBank/DDBJ whole genome shotgun (WGS) entry which is preliminary data.</text>
</comment>
<evidence type="ECO:0000259" key="2">
    <source>
        <dbReference type="Pfam" id="PF01627"/>
    </source>
</evidence>
<name>A0A501WYL6_9RHOB</name>
<dbReference type="GO" id="GO:0004672">
    <property type="term" value="F:protein kinase activity"/>
    <property type="evidence" value="ECO:0007669"/>
    <property type="project" value="UniProtKB-ARBA"/>
</dbReference>
<dbReference type="InterPro" id="IPR008207">
    <property type="entry name" value="Sig_transdc_His_kin_Hpt_dom"/>
</dbReference>
<dbReference type="InterPro" id="IPR036641">
    <property type="entry name" value="HPT_dom_sf"/>
</dbReference>
<dbReference type="GO" id="GO:0000160">
    <property type="term" value="P:phosphorelay signal transduction system"/>
    <property type="evidence" value="ECO:0007669"/>
    <property type="project" value="UniProtKB-KW"/>
</dbReference>
<dbReference type="Pfam" id="PF01627">
    <property type="entry name" value="Hpt"/>
    <property type="match status" value="1"/>
</dbReference>
<evidence type="ECO:0000313" key="4">
    <source>
        <dbReference type="Proteomes" id="UP000319255"/>
    </source>
</evidence>
<dbReference type="AlphaFoldDB" id="A0A501WYL6"/>
<sequence>MVSWEGSAVGAELIIFDACEAAALDDGRIQLLRRSLGDQRCREILAEVVFHLTDRLTLLNAALDAGDGAEAGVLASRLAGLAEQVGLSKFARVARSLRDCLRAEDPVAVSAVAARLGRLAEDSLRGVMRHADPEAI</sequence>
<feature type="domain" description="HPt" evidence="2">
    <location>
        <begin position="44"/>
        <end position="114"/>
    </location>
</feature>
<dbReference type="Gene3D" id="1.20.120.160">
    <property type="entry name" value="HPT domain"/>
    <property type="match status" value="1"/>
</dbReference>
<dbReference type="Proteomes" id="UP000319255">
    <property type="component" value="Unassembled WGS sequence"/>
</dbReference>
<evidence type="ECO:0000256" key="1">
    <source>
        <dbReference type="ARBA" id="ARBA00023012"/>
    </source>
</evidence>